<dbReference type="GO" id="GO:0030288">
    <property type="term" value="C:outer membrane-bounded periplasmic space"/>
    <property type="evidence" value="ECO:0007669"/>
    <property type="project" value="TreeGrafter"/>
</dbReference>
<feature type="chain" id="PRO_5043818254" evidence="7">
    <location>
        <begin position="26"/>
        <end position="262"/>
    </location>
</feature>
<dbReference type="GO" id="GO:0030973">
    <property type="term" value="F:molybdate ion binding"/>
    <property type="evidence" value="ECO:0007669"/>
    <property type="project" value="TreeGrafter"/>
</dbReference>
<dbReference type="FunFam" id="3.40.190.10:FF:000035">
    <property type="entry name" value="Molybdate ABC transporter substrate-binding protein"/>
    <property type="match status" value="1"/>
</dbReference>
<dbReference type="NCBIfam" id="TIGR01256">
    <property type="entry name" value="modA"/>
    <property type="match status" value="1"/>
</dbReference>
<evidence type="ECO:0000256" key="6">
    <source>
        <dbReference type="PIRSR" id="PIRSR004846-1"/>
    </source>
</evidence>
<dbReference type="GO" id="GO:0015689">
    <property type="term" value="P:molybdate ion transport"/>
    <property type="evidence" value="ECO:0007669"/>
    <property type="project" value="InterPro"/>
</dbReference>
<dbReference type="AlphaFoldDB" id="A0AAU9AM72"/>
<keyword evidence="4 7" id="KW-0732">Signal</keyword>
<dbReference type="SUPFAM" id="SSF53850">
    <property type="entry name" value="Periplasmic binding protein-like II"/>
    <property type="match status" value="1"/>
</dbReference>
<evidence type="ECO:0000256" key="3">
    <source>
        <dbReference type="ARBA" id="ARBA00022723"/>
    </source>
</evidence>
<dbReference type="Pfam" id="PF13531">
    <property type="entry name" value="SBP_bac_11"/>
    <property type="match status" value="1"/>
</dbReference>
<name>A0AAU9AM72_LYSEN</name>
<dbReference type="GeneID" id="83065781"/>
<feature type="binding site" evidence="6">
    <location>
        <position position="153"/>
    </location>
    <ligand>
        <name>molybdate</name>
        <dbReference type="ChEBI" id="CHEBI:36264"/>
    </ligand>
</feature>
<evidence type="ECO:0000256" key="5">
    <source>
        <dbReference type="ARBA" id="ARBA00062515"/>
    </source>
</evidence>
<dbReference type="InterPro" id="IPR005950">
    <property type="entry name" value="ModA"/>
</dbReference>
<proteinExistence type="inferred from homology"/>
<feature type="binding site" evidence="6">
    <location>
        <position position="40"/>
    </location>
    <ligand>
        <name>molybdate</name>
        <dbReference type="ChEBI" id="CHEBI:36264"/>
    </ligand>
</feature>
<dbReference type="Proteomes" id="UP000218824">
    <property type="component" value="Chromosome"/>
</dbReference>
<evidence type="ECO:0000256" key="7">
    <source>
        <dbReference type="SAM" id="SignalP"/>
    </source>
</evidence>
<gene>
    <name evidence="8" type="primary">modA</name>
    <name evidence="8" type="ORF">LEN_3992</name>
</gene>
<dbReference type="EMBL" id="AP014940">
    <property type="protein sequence ID" value="BAV99479.1"/>
    <property type="molecule type" value="Genomic_DNA"/>
</dbReference>
<dbReference type="CDD" id="cd13536">
    <property type="entry name" value="PBP2_EcModA"/>
    <property type="match status" value="1"/>
</dbReference>
<dbReference type="Gene3D" id="3.40.190.10">
    <property type="entry name" value="Periplasmic binding protein-like II"/>
    <property type="match status" value="2"/>
</dbReference>
<comment type="similarity">
    <text evidence="1">Belongs to the bacterial solute-binding protein ModA family.</text>
</comment>
<dbReference type="PANTHER" id="PTHR30632:SF17">
    <property type="entry name" value="MOLYBDATE-BINDING PROTEIN MODA"/>
    <property type="match status" value="1"/>
</dbReference>
<feature type="binding site" evidence="6">
    <location>
        <position position="198"/>
    </location>
    <ligand>
        <name>molybdate</name>
        <dbReference type="ChEBI" id="CHEBI:36264"/>
    </ligand>
</feature>
<dbReference type="NCBIfam" id="NF007958">
    <property type="entry name" value="PRK10677.1"/>
    <property type="match status" value="1"/>
</dbReference>
<evidence type="ECO:0000313" key="9">
    <source>
        <dbReference type="Proteomes" id="UP000218824"/>
    </source>
</evidence>
<dbReference type="KEGG" id="lem:LEN_3992"/>
<feature type="signal peptide" evidence="7">
    <location>
        <begin position="1"/>
        <end position="25"/>
    </location>
</feature>
<keyword evidence="2 6" id="KW-0500">Molybdenum</keyword>
<feature type="binding site" evidence="6">
    <location>
        <position position="180"/>
    </location>
    <ligand>
        <name>molybdate</name>
        <dbReference type="ChEBI" id="CHEBI:36264"/>
    </ligand>
</feature>
<dbReference type="InterPro" id="IPR050682">
    <property type="entry name" value="ModA/WtpA"/>
</dbReference>
<evidence type="ECO:0000256" key="2">
    <source>
        <dbReference type="ARBA" id="ARBA00022505"/>
    </source>
</evidence>
<comment type="subunit">
    <text evidence="5">The complex is composed of two ATP-binding proteins (ModC), two transmembrane proteins (ModB) and a solute-binding protein (ModA).</text>
</comment>
<reference evidence="8 9" key="1">
    <citation type="journal article" date="2017" name="DNA Res.">
        <title>Complete genome sequence and expression profile of the commercial lytic enzyme producer Lysobacter enzymogenes M497-1.</title>
        <authorList>
            <person name="Takami H."/>
            <person name="Toyoda A."/>
            <person name="Uchiyama I."/>
            <person name="Itoh T."/>
            <person name="Takaki Y."/>
            <person name="Arai W."/>
            <person name="Nishi S."/>
            <person name="Kawai M."/>
            <person name="Shinya K."/>
            <person name="Ikeda H."/>
        </authorList>
    </citation>
    <scope>NUCLEOTIDE SEQUENCE [LARGE SCALE GENOMIC DNA]</scope>
    <source>
        <strain evidence="8 9">M497-1</strain>
    </source>
</reference>
<keyword evidence="3 6" id="KW-0479">Metal-binding</keyword>
<organism evidence="8 9">
    <name type="scientific">Lysobacter enzymogenes</name>
    <dbReference type="NCBI Taxonomy" id="69"/>
    <lineage>
        <taxon>Bacteria</taxon>
        <taxon>Pseudomonadati</taxon>
        <taxon>Pseudomonadota</taxon>
        <taxon>Gammaproteobacteria</taxon>
        <taxon>Lysobacterales</taxon>
        <taxon>Lysobacteraceae</taxon>
        <taxon>Lysobacter</taxon>
    </lineage>
</organism>
<evidence type="ECO:0000313" key="8">
    <source>
        <dbReference type="EMBL" id="BAV99479.1"/>
    </source>
</evidence>
<evidence type="ECO:0000256" key="4">
    <source>
        <dbReference type="ARBA" id="ARBA00022729"/>
    </source>
</evidence>
<dbReference type="GO" id="GO:0046872">
    <property type="term" value="F:metal ion binding"/>
    <property type="evidence" value="ECO:0007669"/>
    <property type="project" value="UniProtKB-KW"/>
</dbReference>
<evidence type="ECO:0000256" key="1">
    <source>
        <dbReference type="ARBA" id="ARBA00009175"/>
    </source>
</evidence>
<dbReference type="GO" id="GO:1901359">
    <property type="term" value="F:tungstate binding"/>
    <property type="evidence" value="ECO:0007669"/>
    <property type="project" value="UniProtKB-ARBA"/>
</dbReference>
<sequence>MNLRCRFLGALCALGFALAAGAAPAQDKGAEPLTVFAAASLKESLDEAAAAYQKQTGQAVRASYAASSALARQIEQGAPADLFFSADLDWMDYLQQRQLLVDASRRNVLGNTLVLIAPKDSKAKAPALKPGVDLRPLLGDGRLAVALTASVPAGKYARAAFEKFGVWEQVQPRLAEGENVRAALMLVARGEAPLGVVYGSDAQAEPKVRVLATFPADSHAPIVYPVAVVKASAHPGAAKFAQWLRGKQAAAIFRRHGFAPLP</sequence>
<feature type="binding site" evidence="6">
    <location>
        <position position="67"/>
    </location>
    <ligand>
        <name>molybdate</name>
        <dbReference type="ChEBI" id="CHEBI:36264"/>
    </ligand>
</feature>
<protein>
    <submittedName>
        <fullName evidence="8">Molybdate transport system substrate-binding protein</fullName>
    </submittedName>
</protein>
<dbReference type="PIRSF" id="PIRSF004846">
    <property type="entry name" value="ModA"/>
    <property type="match status" value="1"/>
</dbReference>
<dbReference type="PANTHER" id="PTHR30632">
    <property type="entry name" value="MOLYBDATE-BINDING PERIPLASMIC PROTEIN"/>
    <property type="match status" value="1"/>
</dbReference>
<dbReference type="RefSeq" id="WP_096380027.1">
    <property type="nucleotide sequence ID" value="NZ_AP014940.1"/>
</dbReference>
<accession>A0AAU9AM72</accession>